<comment type="caution">
    <text evidence="1">The sequence shown here is derived from an EMBL/GenBank/DDBJ whole genome shotgun (WGS) entry which is preliminary data.</text>
</comment>
<keyword evidence="2" id="KW-1185">Reference proteome</keyword>
<reference evidence="1 2" key="1">
    <citation type="submission" date="2007-01" db="EMBL/GenBank/DDBJ databases">
        <authorList>
            <person name="Haygood M."/>
            <person name="Podell S."/>
            <person name="Anderson C."/>
            <person name="Hopkinson B."/>
            <person name="Roe K."/>
            <person name="Barbeau K."/>
            <person name="Gaasterland T."/>
            <person name="Ferriera S."/>
            <person name="Johnson J."/>
            <person name="Kravitz S."/>
            <person name="Beeson K."/>
            <person name="Sutton G."/>
            <person name="Rogers Y.-H."/>
            <person name="Friedman R."/>
            <person name="Frazier M."/>
            <person name="Venter J.C."/>
        </authorList>
    </citation>
    <scope>NUCLEOTIDE SEQUENCE [LARGE SCALE GENOMIC DNA]</scope>
    <source>
        <strain evidence="1 2">ATCC 23134</strain>
    </source>
</reference>
<accession>A1ZD25</accession>
<dbReference type="AlphaFoldDB" id="A1ZD25"/>
<protein>
    <submittedName>
        <fullName evidence="1">Uncharacterized protein</fullName>
    </submittedName>
</protein>
<organism evidence="1 2">
    <name type="scientific">Microscilla marina ATCC 23134</name>
    <dbReference type="NCBI Taxonomy" id="313606"/>
    <lineage>
        <taxon>Bacteria</taxon>
        <taxon>Pseudomonadati</taxon>
        <taxon>Bacteroidota</taxon>
        <taxon>Cytophagia</taxon>
        <taxon>Cytophagales</taxon>
        <taxon>Microscillaceae</taxon>
        <taxon>Microscilla</taxon>
    </lineage>
</organism>
<evidence type="ECO:0000313" key="1">
    <source>
        <dbReference type="EMBL" id="EAY31564.1"/>
    </source>
</evidence>
<dbReference type="Proteomes" id="UP000004095">
    <property type="component" value="Unassembled WGS sequence"/>
</dbReference>
<gene>
    <name evidence="1" type="ORF">M23134_05070</name>
</gene>
<name>A1ZD25_MICM2</name>
<evidence type="ECO:0000313" key="2">
    <source>
        <dbReference type="Proteomes" id="UP000004095"/>
    </source>
</evidence>
<proteinExistence type="predicted"/>
<dbReference type="EMBL" id="AAWS01000002">
    <property type="protein sequence ID" value="EAY31564.1"/>
    <property type="molecule type" value="Genomic_DNA"/>
</dbReference>
<sequence length="38" mass="4223">MKTWGEPTLSKAKVLLRACMYQKNNRPAVIIKYGAKGG</sequence>